<dbReference type="GO" id="GO:0070181">
    <property type="term" value="F:small ribosomal subunit rRNA binding"/>
    <property type="evidence" value="ECO:0007669"/>
    <property type="project" value="TreeGrafter"/>
</dbReference>
<keyword evidence="2 7" id="KW-0699">rRNA-binding</keyword>
<dbReference type="Pfam" id="PF01649">
    <property type="entry name" value="Ribosomal_S20p"/>
    <property type="match status" value="1"/>
</dbReference>
<dbReference type="PANTHER" id="PTHR33398:SF1">
    <property type="entry name" value="SMALL RIBOSOMAL SUBUNIT PROTEIN BS20C"/>
    <property type="match status" value="1"/>
</dbReference>
<dbReference type="EMBL" id="MGJT01000001">
    <property type="protein sequence ID" value="OGN13778.1"/>
    <property type="molecule type" value="Genomic_DNA"/>
</dbReference>
<keyword evidence="4 7" id="KW-0689">Ribosomal protein</keyword>
<comment type="caution">
    <text evidence="8">The sequence shown here is derived from an EMBL/GenBank/DDBJ whole genome shotgun (WGS) entry which is preliminary data.</text>
</comment>
<dbReference type="InterPro" id="IPR036510">
    <property type="entry name" value="Ribosomal_bS20_sf"/>
</dbReference>
<evidence type="ECO:0000256" key="2">
    <source>
        <dbReference type="ARBA" id="ARBA00022730"/>
    </source>
</evidence>
<keyword evidence="3 7" id="KW-0694">RNA-binding</keyword>
<gene>
    <name evidence="7" type="primary">rpsT</name>
    <name evidence="8" type="ORF">A3C71_02185</name>
</gene>
<evidence type="ECO:0000256" key="5">
    <source>
        <dbReference type="ARBA" id="ARBA00023274"/>
    </source>
</evidence>
<dbReference type="AlphaFoldDB" id="A0A1F8FMM0"/>
<evidence type="ECO:0000256" key="4">
    <source>
        <dbReference type="ARBA" id="ARBA00022980"/>
    </source>
</evidence>
<evidence type="ECO:0000256" key="7">
    <source>
        <dbReference type="HAMAP-Rule" id="MF_00500"/>
    </source>
</evidence>
<accession>A0A1F8FMM0</accession>
<comment type="similarity">
    <text evidence="1 7">Belongs to the bacterial ribosomal protein bS20 family.</text>
</comment>
<keyword evidence="5 7" id="KW-0687">Ribonucleoprotein</keyword>
<dbReference type="Gene3D" id="1.20.58.110">
    <property type="entry name" value="Ribosomal protein S20"/>
    <property type="match status" value="1"/>
</dbReference>
<evidence type="ECO:0000256" key="1">
    <source>
        <dbReference type="ARBA" id="ARBA00007634"/>
    </source>
</evidence>
<dbReference type="InterPro" id="IPR002583">
    <property type="entry name" value="Ribosomal_bS20"/>
</dbReference>
<dbReference type="GO" id="GO:0003735">
    <property type="term" value="F:structural constituent of ribosome"/>
    <property type="evidence" value="ECO:0007669"/>
    <property type="project" value="InterPro"/>
</dbReference>
<dbReference type="PANTHER" id="PTHR33398">
    <property type="entry name" value="30S RIBOSOMAL PROTEIN S20"/>
    <property type="match status" value="1"/>
</dbReference>
<proteinExistence type="inferred from homology"/>
<protein>
    <recommendedName>
        <fullName evidence="6 7">Small ribosomal subunit protein bS20</fullName>
    </recommendedName>
</protein>
<dbReference type="GO" id="GO:0005829">
    <property type="term" value="C:cytosol"/>
    <property type="evidence" value="ECO:0007669"/>
    <property type="project" value="TreeGrafter"/>
</dbReference>
<name>A0A1F8FMM0_9BACT</name>
<dbReference type="GO" id="GO:0015935">
    <property type="term" value="C:small ribosomal subunit"/>
    <property type="evidence" value="ECO:0007669"/>
    <property type="project" value="TreeGrafter"/>
</dbReference>
<sequence>MPITKSAKKALRQSKRRNLQNLVFKRKFKAAVKEFRKEVAAKSLDKAKNLLPTVYQAVDKAAKKGVIKKNTASRYKSRLTQLLNKSAVK</sequence>
<evidence type="ECO:0000313" key="9">
    <source>
        <dbReference type="Proteomes" id="UP000178197"/>
    </source>
</evidence>
<evidence type="ECO:0000313" key="8">
    <source>
        <dbReference type="EMBL" id="OGN13778.1"/>
    </source>
</evidence>
<dbReference type="SUPFAM" id="SSF46992">
    <property type="entry name" value="Ribosomal protein S20"/>
    <property type="match status" value="1"/>
</dbReference>
<evidence type="ECO:0000256" key="3">
    <source>
        <dbReference type="ARBA" id="ARBA00022884"/>
    </source>
</evidence>
<evidence type="ECO:0000256" key="6">
    <source>
        <dbReference type="ARBA" id="ARBA00035136"/>
    </source>
</evidence>
<comment type="function">
    <text evidence="7">Binds directly to 16S ribosomal RNA.</text>
</comment>
<reference evidence="8 9" key="1">
    <citation type="journal article" date="2016" name="Nat. Commun.">
        <title>Thousands of microbial genomes shed light on interconnected biogeochemical processes in an aquifer system.</title>
        <authorList>
            <person name="Anantharaman K."/>
            <person name="Brown C.T."/>
            <person name="Hug L.A."/>
            <person name="Sharon I."/>
            <person name="Castelle C.J."/>
            <person name="Probst A.J."/>
            <person name="Thomas B.C."/>
            <person name="Singh A."/>
            <person name="Wilkins M.J."/>
            <person name="Karaoz U."/>
            <person name="Brodie E.L."/>
            <person name="Williams K.H."/>
            <person name="Hubbard S.S."/>
            <person name="Banfield J.F."/>
        </authorList>
    </citation>
    <scope>NUCLEOTIDE SEQUENCE [LARGE SCALE GENOMIC DNA]</scope>
</reference>
<dbReference type="GO" id="GO:0006412">
    <property type="term" value="P:translation"/>
    <property type="evidence" value="ECO:0007669"/>
    <property type="project" value="UniProtKB-UniRule"/>
</dbReference>
<dbReference type="Proteomes" id="UP000178197">
    <property type="component" value="Unassembled WGS sequence"/>
</dbReference>
<dbReference type="HAMAP" id="MF_00500">
    <property type="entry name" value="Ribosomal_bS20"/>
    <property type="match status" value="1"/>
</dbReference>
<dbReference type="NCBIfam" id="TIGR00029">
    <property type="entry name" value="S20"/>
    <property type="match status" value="1"/>
</dbReference>
<organism evidence="8 9">
    <name type="scientific">Candidatus Yanofskybacteria bacterium RIFCSPHIGHO2_02_FULL_43_15c</name>
    <dbReference type="NCBI Taxonomy" id="1802679"/>
    <lineage>
        <taxon>Bacteria</taxon>
        <taxon>Candidatus Yanofskyibacteriota</taxon>
    </lineage>
</organism>